<sequence>MEEASKISSQLPRQDVNWKFNSQKESLPTRSSKPTHQFPILSAVRLPTSPAYKLYWNCHKKQQTTLAVKLLNSKYDKKKKELVNCTAAAKKKTMQMLERLPKTSGSGDTCSLAGARAKSDAQWTAEKNPASDSRKESFRSRMEHIKILEELELLVKKEERLQSICNSSGAKTYMKPALMTSVQTMTQKVNTQRVSKLEKSALTVDTAESEDSSDEEDKVFSSSAPISEINHHKENTMTKRSATAQVYKEEYLDSSSESEMNLQAKNAVKLKRIKRTAQPLASMEQSLQMKGKIHSKP</sequence>
<organism evidence="2 3">
    <name type="scientific">Ditylenchus dipsaci</name>
    <dbReference type="NCBI Taxonomy" id="166011"/>
    <lineage>
        <taxon>Eukaryota</taxon>
        <taxon>Metazoa</taxon>
        <taxon>Ecdysozoa</taxon>
        <taxon>Nematoda</taxon>
        <taxon>Chromadorea</taxon>
        <taxon>Rhabditida</taxon>
        <taxon>Tylenchina</taxon>
        <taxon>Tylenchomorpha</taxon>
        <taxon>Sphaerularioidea</taxon>
        <taxon>Anguinidae</taxon>
        <taxon>Anguininae</taxon>
        <taxon>Ditylenchus</taxon>
    </lineage>
</organism>
<evidence type="ECO:0000313" key="2">
    <source>
        <dbReference type="Proteomes" id="UP000887574"/>
    </source>
</evidence>
<evidence type="ECO:0000313" key="3">
    <source>
        <dbReference type="WBParaSite" id="jg4819"/>
    </source>
</evidence>
<feature type="compositionally biased region" description="Acidic residues" evidence="1">
    <location>
        <begin position="207"/>
        <end position="217"/>
    </location>
</feature>
<dbReference type="AlphaFoldDB" id="A0A915ECA7"/>
<dbReference type="WBParaSite" id="jg4819">
    <property type="protein sequence ID" value="jg4819"/>
    <property type="gene ID" value="jg4819"/>
</dbReference>
<feature type="region of interest" description="Disordered" evidence="1">
    <location>
        <begin position="118"/>
        <end position="138"/>
    </location>
</feature>
<evidence type="ECO:0000256" key="1">
    <source>
        <dbReference type="SAM" id="MobiDB-lite"/>
    </source>
</evidence>
<name>A0A915ECA7_9BILA</name>
<accession>A0A915ECA7</accession>
<reference evidence="3" key="1">
    <citation type="submission" date="2022-11" db="UniProtKB">
        <authorList>
            <consortium name="WormBaseParasite"/>
        </authorList>
    </citation>
    <scope>IDENTIFICATION</scope>
</reference>
<proteinExistence type="predicted"/>
<dbReference type="Proteomes" id="UP000887574">
    <property type="component" value="Unplaced"/>
</dbReference>
<keyword evidence="2" id="KW-1185">Reference proteome</keyword>
<protein>
    <submittedName>
        <fullName evidence="3">Uncharacterized protein</fullName>
    </submittedName>
</protein>
<feature type="region of interest" description="Disordered" evidence="1">
    <location>
        <begin position="202"/>
        <end position="241"/>
    </location>
</feature>